<accession>A0A1I5ICR0</accession>
<keyword evidence="3" id="KW-1185">Reference proteome</keyword>
<dbReference type="EMBL" id="FOWE01000013">
    <property type="protein sequence ID" value="SFO58244.1"/>
    <property type="molecule type" value="Genomic_DNA"/>
</dbReference>
<feature type="chain" id="PRO_5010242437" evidence="1">
    <location>
        <begin position="35"/>
        <end position="160"/>
    </location>
</feature>
<evidence type="ECO:0000256" key="1">
    <source>
        <dbReference type="SAM" id="SignalP"/>
    </source>
</evidence>
<dbReference type="InterPro" id="IPR006311">
    <property type="entry name" value="TAT_signal"/>
</dbReference>
<organism evidence="2 3">
    <name type="scientific">Geodermatophilus obscurus</name>
    <dbReference type="NCBI Taxonomy" id="1861"/>
    <lineage>
        <taxon>Bacteria</taxon>
        <taxon>Bacillati</taxon>
        <taxon>Actinomycetota</taxon>
        <taxon>Actinomycetes</taxon>
        <taxon>Geodermatophilales</taxon>
        <taxon>Geodermatophilaceae</taxon>
        <taxon>Geodermatophilus</taxon>
    </lineage>
</organism>
<protein>
    <submittedName>
        <fullName evidence="2">Uncharacterized protein</fullName>
    </submittedName>
</protein>
<proteinExistence type="predicted"/>
<reference evidence="3" key="1">
    <citation type="submission" date="2016-10" db="EMBL/GenBank/DDBJ databases">
        <authorList>
            <person name="Varghese N."/>
            <person name="Submissions S."/>
        </authorList>
    </citation>
    <scope>NUCLEOTIDE SEQUENCE [LARGE SCALE GENOMIC DNA]</scope>
    <source>
        <strain evidence="3">DSM 43161</strain>
    </source>
</reference>
<dbReference type="Proteomes" id="UP000183642">
    <property type="component" value="Unassembled WGS sequence"/>
</dbReference>
<gene>
    <name evidence="2" type="ORF">SAMN05660359_04498</name>
</gene>
<keyword evidence="1" id="KW-0732">Signal</keyword>
<dbReference type="RefSeq" id="WP_075015744.1">
    <property type="nucleotide sequence ID" value="NZ_FOWE01000013.1"/>
</dbReference>
<dbReference type="AlphaFoldDB" id="A0A1I5ICR0"/>
<dbReference type="OrthoDB" id="9979226at2"/>
<evidence type="ECO:0000313" key="2">
    <source>
        <dbReference type="EMBL" id="SFO58244.1"/>
    </source>
</evidence>
<dbReference type="PROSITE" id="PS51318">
    <property type="entry name" value="TAT"/>
    <property type="match status" value="1"/>
</dbReference>
<evidence type="ECO:0000313" key="3">
    <source>
        <dbReference type="Proteomes" id="UP000183642"/>
    </source>
</evidence>
<sequence length="160" mass="15938">MIATVLPARRLALTGACALALLGGAIATATPAAAADPFTACKSGGFVNYTDPLTGEPFANQGRCVSTLARGGAIVPVAPPVTLDMDVVAVNPYVASVTLTITGPDGDYPVTVTIRGHTTPYTVAVTGGTGSLTFPAPLGSPVVITVEGQTLTVTATPDGW</sequence>
<feature type="signal peptide" evidence="1">
    <location>
        <begin position="1"/>
        <end position="34"/>
    </location>
</feature>
<name>A0A1I5ICR0_9ACTN</name>